<keyword evidence="12" id="KW-1185">Reference proteome</keyword>
<feature type="compositionally biased region" description="Polar residues" evidence="9">
    <location>
        <begin position="283"/>
        <end position="292"/>
    </location>
</feature>
<evidence type="ECO:0000256" key="1">
    <source>
        <dbReference type="ARBA" id="ARBA00004123"/>
    </source>
</evidence>
<accession>A0A9P6WD88</accession>
<evidence type="ECO:0000256" key="6">
    <source>
        <dbReference type="ARBA" id="ARBA00023125"/>
    </source>
</evidence>
<comment type="subcellular location">
    <subcellularLocation>
        <location evidence="1">Nucleus</location>
    </subcellularLocation>
</comment>
<dbReference type="InterPro" id="IPR013087">
    <property type="entry name" value="Znf_C2H2_type"/>
</dbReference>
<dbReference type="SMART" id="SM00355">
    <property type="entry name" value="ZnF_C2H2"/>
    <property type="match status" value="2"/>
</dbReference>
<dbReference type="PANTHER" id="PTHR24388:SF54">
    <property type="entry name" value="PROTEIN ESCARGOT"/>
    <property type="match status" value="1"/>
</dbReference>
<feature type="region of interest" description="Disordered" evidence="9">
    <location>
        <begin position="56"/>
        <end position="96"/>
    </location>
</feature>
<keyword evidence="4 8" id="KW-0863">Zinc-finger</keyword>
<evidence type="ECO:0000256" key="5">
    <source>
        <dbReference type="ARBA" id="ARBA00022833"/>
    </source>
</evidence>
<protein>
    <submittedName>
        <fullName evidence="11">Set1/Ash2 histone methyltransferase complex subunit ASH2</fullName>
    </submittedName>
</protein>
<keyword evidence="3" id="KW-0677">Repeat</keyword>
<dbReference type="OrthoDB" id="654211at2759"/>
<feature type="compositionally biased region" description="Polar residues" evidence="9">
    <location>
        <begin position="521"/>
        <end position="533"/>
    </location>
</feature>
<dbReference type="GO" id="GO:0008168">
    <property type="term" value="F:methyltransferase activity"/>
    <property type="evidence" value="ECO:0007669"/>
    <property type="project" value="UniProtKB-KW"/>
</dbReference>
<organism evidence="11 12">
    <name type="scientific">Maudiozyma exigua</name>
    <name type="common">Yeast</name>
    <name type="synonym">Kazachstania exigua</name>
    <dbReference type="NCBI Taxonomy" id="34358"/>
    <lineage>
        <taxon>Eukaryota</taxon>
        <taxon>Fungi</taxon>
        <taxon>Dikarya</taxon>
        <taxon>Ascomycota</taxon>
        <taxon>Saccharomycotina</taxon>
        <taxon>Saccharomycetes</taxon>
        <taxon>Saccharomycetales</taxon>
        <taxon>Saccharomycetaceae</taxon>
        <taxon>Maudiozyma</taxon>
    </lineage>
</organism>
<sequence length="635" mass="71335">MQSTLFDTLLSNESMFNNNDNGNNSSTTNNNNTTTRKENNLDISDDSLLNNMETSVTPVNNDKNTNNSDNYVLTKKDDSNMIRPNSNRAESYSSSTTKLNTANNSFLDLQKLNLSNNITKNDHNNKNNKVENPTTPSVMNDLMALLDQQEIDEKLIKPTTEQNYSHLLSPRASQNNTDFMDINEDAIIDSNLDEQDTGSWRQLVDSFVQPADLHSNIHLSNKYRKNSYVEEPISFNNNITFGGRRASELLTSETTKNFNSNNNNNNNKQRPSISDSIEFWGLSQGNNDNTSPGDPVDYANNQNFIDNGLSQALNDYNMNFNNNVQPIPKKRNSTSDSFNNNNSITNIQENIHENNDISNSHILNSPRQSNNMINDFTFQPIMKSNTLTQNSIMSPDTRGNELFFNLYNQNDLNPVSNNLDMYNMSMSSDDNKLNSQNGLITDDLSSPKKKFIKPSMMLSESASLSAKLAITGLQKKPETFPTIDTQAYHHPTKIVKRKSVSSSVPANSRNDSTRRRRKSTIGITSSQSSNLMTPSVTSPRTSASSASSSKRNSNVNIHATNASATAAAILEDPSIKPFQCQDCEKAFRRSEHLKRHVRSVHSTERPFPCMLCEKKFSRSDNLSQHLKTHKKHGDF</sequence>
<dbReference type="SUPFAM" id="SSF57667">
    <property type="entry name" value="beta-beta-alpha zinc fingers"/>
    <property type="match status" value="1"/>
</dbReference>
<dbReference type="GO" id="GO:0005634">
    <property type="term" value="C:nucleus"/>
    <property type="evidence" value="ECO:0007669"/>
    <property type="project" value="UniProtKB-SubCell"/>
</dbReference>
<evidence type="ECO:0000259" key="10">
    <source>
        <dbReference type="PROSITE" id="PS50157"/>
    </source>
</evidence>
<feature type="domain" description="C2H2-type" evidence="10">
    <location>
        <begin position="578"/>
        <end position="606"/>
    </location>
</feature>
<gene>
    <name evidence="11" type="primary">ASH2L_2</name>
    <name evidence="11" type="ORF">C6P45_004021</name>
</gene>
<evidence type="ECO:0000256" key="8">
    <source>
        <dbReference type="PROSITE-ProRule" id="PRU00042"/>
    </source>
</evidence>
<evidence type="ECO:0000256" key="9">
    <source>
        <dbReference type="SAM" id="MobiDB-lite"/>
    </source>
</evidence>
<dbReference type="GO" id="GO:0032259">
    <property type="term" value="P:methylation"/>
    <property type="evidence" value="ECO:0007669"/>
    <property type="project" value="UniProtKB-KW"/>
</dbReference>
<keyword evidence="5" id="KW-0862">Zinc</keyword>
<comment type="caution">
    <text evidence="11">The sequence shown here is derived from an EMBL/GenBank/DDBJ whole genome shotgun (WGS) entry which is preliminary data.</text>
</comment>
<feature type="region of interest" description="Disordered" evidence="9">
    <location>
        <begin position="481"/>
        <end position="554"/>
    </location>
</feature>
<keyword evidence="6" id="KW-0238">DNA-binding</keyword>
<evidence type="ECO:0000256" key="2">
    <source>
        <dbReference type="ARBA" id="ARBA00022723"/>
    </source>
</evidence>
<dbReference type="FunFam" id="3.30.160.60:FF:000204">
    <property type="entry name" value="Zinc finger protein 331"/>
    <property type="match status" value="1"/>
</dbReference>
<feature type="compositionally biased region" description="Basic residues" evidence="9">
    <location>
        <begin position="490"/>
        <end position="499"/>
    </location>
</feature>
<dbReference type="Pfam" id="PF00096">
    <property type="entry name" value="zf-C2H2"/>
    <property type="match status" value="2"/>
</dbReference>
<evidence type="ECO:0000313" key="12">
    <source>
        <dbReference type="Proteomes" id="UP000750334"/>
    </source>
</evidence>
<name>A0A9P6WD88_MAUEX</name>
<feature type="region of interest" description="Disordered" evidence="9">
    <location>
        <begin position="281"/>
        <end position="300"/>
    </location>
</feature>
<feature type="compositionally biased region" description="Polar residues" evidence="9">
    <location>
        <begin position="82"/>
        <end position="96"/>
    </location>
</feature>
<dbReference type="PANTHER" id="PTHR24388">
    <property type="entry name" value="ZINC FINGER PROTEIN"/>
    <property type="match status" value="1"/>
</dbReference>
<feature type="region of interest" description="Disordered" evidence="9">
    <location>
        <begin position="117"/>
        <end position="136"/>
    </location>
</feature>
<proteinExistence type="predicted"/>
<dbReference type="FunFam" id="3.30.160.60:FF:000202">
    <property type="entry name" value="Zinc finger protein 574"/>
    <property type="match status" value="1"/>
</dbReference>
<feature type="compositionally biased region" description="Basic and acidic residues" evidence="9">
    <location>
        <begin position="120"/>
        <end position="129"/>
    </location>
</feature>
<keyword evidence="7" id="KW-0539">Nucleus</keyword>
<dbReference type="AlphaFoldDB" id="A0A9P6WD88"/>
<dbReference type="GO" id="GO:0000981">
    <property type="term" value="F:DNA-binding transcription factor activity, RNA polymerase II-specific"/>
    <property type="evidence" value="ECO:0007669"/>
    <property type="project" value="TreeGrafter"/>
</dbReference>
<feature type="compositionally biased region" description="Low complexity" evidence="9">
    <location>
        <begin position="60"/>
        <end position="70"/>
    </location>
</feature>
<reference evidence="11 12" key="1">
    <citation type="submission" date="2020-11" db="EMBL/GenBank/DDBJ databases">
        <title>Kefir isolates.</title>
        <authorList>
            <person name="Marcisauskas S."/>
            <person name="Kim Y."/>
            <person name="Blasche S."/>
        </authorList>
    </citation>
    <scope>NUCLEOTIDE SEQUENCE [LARGE SCALE GENOMIC DNA]</scope>
    <source>
        <strain evidence="11 12">OG2</strain>
    </source>
</reference>
<dbReference type="EMBL" id="PUHR01000048">
    <property type="protein sequence ID" value="KAG0669177.1"/>
    <property type="molecule type" value="Genomic_DNA"/>
</dbReference>
<dbReference type="PROSITE" id="PS50157">
    <property type="entry name" value="ZINC_FINGER_C2H2_2"/>
    <property type="match status" value="2"/>
</dbReference>
<feature type="region of interest" description="Disordered" evidence="9">
    <location>
        <begin position="13"/>
        <end position="40"/>
    </location>
</feature>
<keyword evidence="11" id="KW-0808">Transferase</keyword>
<dbReference type="Gene3D" id="3.30.160.60">
    <property type="entry name" value="Classic Zinc Finger"/>
    <property type="match status" value="2"/>
</dbReference>
<dbReference type="GO" id="GO:0008270">
    <property type="term" value="F:zinc ion binding"/>
    <property type="evidence" value="ECO:0007669"/>
    <property type="project" value="UniProtKB-KW"/>
</dbReference>
<dbReference type="Proteomes" id="UP000750334">
    <property type="component" value="Unassembled WGS sequence"/>
</dbReference>
<feature type="compositionally biased region" description="Low complexity" evidence="9">
    <location>
        <begin position="13"/>
        <end position="34"/>
    </location>
</feature>
<evidence type="ECO:0000256" key="7">
    <source>
        <dbReference type="ARBA" id="ARBA00023242"/>
    </source>
</evidence>
<dbReference type="GO" id="GO:0032502">
    <property type="term" value="P:developmental process"/>
    <property type="evidence" value="ECO:0007669"/>
    <property type="project" value="UniProtKB-ARBA"/>
</dbReference>
<dbReference type="GO" id="GO:0000978">
    <property type="term" value="F:RNA polymerase II cis-regulatory region sequence-specific DNA binding"/>
    <property type="evidence" value="ECO:0007669"/>
    <property type="project" value="TreeGrafter"/>
</dbReference>
<evidence type="ECO:0000256" key="3">
    <source>
        <dbReference type="ARBA" id="ARBA00022737"/>
    </source>
</evidence>
<keyword evidence="2" id="KW-0479">Metal-binding</keyword>
<evidence type="ECO:0000256" key="4">
    <source>
        <dbReference type="ARBA" id="ARBA00022771"/>
    </source>
</evidence>
<dbReference type="InterPro" id="IPR036236">
    <property type="entry name" value="Znf_C2H2_sf"/>
</dbReference>
<feature type="compositionally biased region" description="Low complexity" evidence="9">
    <location>
        <begin position="534"/>
        <end position="554"/>
    </location>
</feature>
<dbReference type="InterPro" id="IPR050527">
    <property type="entry name" value="Snail/Krueppel_Znf"/>
</dbReference>
<dbReference type="PROSITE" id="PS00028">
    <property type="entry name" value="ZINC_FINGER_C2H2_1"/>
    <property type="match status" value="2"/>
</dbReference>
<feature type="domain" description="C2H2-type" evidence="10">
    <location>
        <begin position="607"/>
        <end position="634"/>
    </location>
</feature>
<keyword evidence="11" id="KW-0489">Methyltransferase</keyword>
<evidence type="ECO:0000313" key="11">
    <source>
        <dbReference type="EMBL" id="KAG0669177.1"/>
    </source>
</evidence>